<dbReference type="Gramene" id="PGSC0003DMT400010285">
    <property type="protein sequence ID" value="PGSC0003DMT400010285"/>
    <property type="gene ID" value="PGSC0003DMG402004019"/>
</dbReference>
<accession>M0ZXT1</accession>
<name>M0ZXT1_SOLTU</name>
<dbReference type="PaxDb" id="4113-PGSC0003DMT400010285"/>
<proteinExistence type="predicted"/>
<organism evidence="1 2">
    <name type="scientific">Solanum tuberosum</name>
    <name type="common">Potato</name>
    <dbReference type="NCBI Taxonomy" id="4113"/>
    <lineage>
        <taxon>Eukaryota</taxon>
        <taxon>Viridiplantae</taxon>
        <taxon>Streptophyta</taxon>
        <taxon>Embryophyta</taxon>
        <taxon>Tracheophyta</taxon>
        <taxon>Spermatophyta</taxon>
        <taxon>Magnoliopsida</taxon>
        <taxon>eudicotyledons</taxon>
        <taxon>Gunneridae</taxon>
        <taxon>Pentapetalae</taxon>
        <taxon>asterids</taxon>
        <taxon>lamiids</taxon>
        <taxon>Solanales</taxon>
        <taxon>Solanaceae</taxon>
        <taxon>Solanoideae</taxon>
        <taxon>Solaneae</taxon>
        <taxon>Solanum</taxon>
    </lineage>
</organism>
<protein>
    <submittedName>
        <fullName evidence="1">Uncharacterized protein</fullName>
    </submittedName>
</protein>
<reference evidence="1" key="2">
    <citation type="submission" date="2015-06" db="UniProtKB">
        <authorList>
            <consortium name="EnsemblPlants"/>
        </authorList>
    </citation>
    <scope>IDENTIFICATION</scope>
    <source>
        <strain evidence="1">DM1-3 516 R44</strain>
    </source>
</reference>
<dbReference type="InParanoid" id="M0ZXT1"/>
<sequence>MTSGITLEIHQSSVMHNLPWVLLGQPQLWNLPVRGCHSSDHQLILGKETKSDSIQRKIITKLTRNCSLQKT</sequence>
<dbReference type="AlphaFoldDB" id="M0ZXT1"/>
<evidence type="ECO:0000313" key="2">
    <source>
        <dbReference type="Proteomes" id="UP000011115"/>
    </source>
</evidence>
<dbReference type="EnsemblPlants" id="PGSC0003DMT400010285">
    <property type="protein sequence ID" value="PGSC0003DMT400010285"/>
    <property type="gene ID" value="PGSC0003DMG402004019"/>
</dbReference>
<dbReference type="Proteomes" id="UP000011115">
    <property type="component" value="Unassembled WGS sequence"/>
</dbReference>
<evidence type="ECO:0000313" key="1">
    <source>
        <dbReference type="EnsemblPlants" id="PGSC0003DMT400010285"/>
    </source>
</evidence>
<reference evidence="2" key="1">
    <citation type="journal article" date="2011" name="Nature">
        <title>Genome sequence and analysis of the tuber crop potato.</title>
        <authorList>
            <consortium name="The Potato Genome Sequencing Consortium"/>
        </authorList>
    </citation>
    <scope>NUCLEOTIDE SEQUENCE [LARGE SCALE GENOMIC DNA]</scope>
    <source>
        <strain evidence="2">cv. DM1-3 516 R44</strain>
    </source>
</reference>
<keyword evidence="2" id="KW-1185">Reference proteome</keyword>
<dbReference type="HOGENOM" id="CLU_2744976_0_0_1"/>